<dbReference type="AlphaFoldDB" id="A0A699I8M2"/>
<dbReference type="Gene3D" id="3.30.420.10">
    <property type="entry name" value="Ribonuclease H-like superfamily/Ribonuclease H"/>
    <property type="match status" value="1"/>
</dbReference>
<feature type="non-terminal residue" evidence="3">
    <location>
        <position position="534"/>
    </location>
</feature>
<evidence type="ECO:0000313" key="3">
    <source>
        <dbReference type="EMBL" id="GEZ07859.1"/>
    </source>
</evidence>
<comment type="caution">
    <text evidence="3">The sequence shown here is derived from an EMBL/GenBank/DDBJ whole genome shotgun (WGS) entry which is preliminary data.</text>
</comment>
<dbReference type="GO" id="GO:0003676">
    <property type="term" value="F:nucleic acid binding"/>
    <property type="evidence" value="ECO:0007669"/>
    <property type="project" value="InterPro"/>
</dbReference>
<dbReference type="EMBL" id="BKCJ010238602">
    <property type="protein sequence ID" value="GEZ07859.1"/>
    <property type="molecule type" value="Genomic_DNA"/>
</dbReference>
<accession>A0A699I8M2</accession>
<sequence length="534" mass="60477">MDLESAQNNVVAKLPLLKQSDYEIWKLRIEQNNTLSLRLCSMGCLVTAEEKEQKNNNVKARSMQLMALPNEHLLTLSQYKDAKTLFKAIQARFDGNDSTKKTQKTLLKQIIYQEDLIMKFLRSLHAEWNTHVVVWRNKPDIKTMSFDNLYNNFKIVKQEVKRTVVSSSSSRSPNMAFLSSPSSTNEVNTASIQVSAVSTPVTNCKKITINGSDTVGYDKTKVECFNCHNMGHFAKERRSPGNQESSPRNQDSSRKTIIVEDTSSKAMVAIDGAGFDWSYLGDDEVPTNMALMAFSASEETSHFSRTIKNMMEDLLLLQGVLKEMCDKKNSVLFTETECFILSPDFKLPDENQVLLKVSRKNNMYSFDLKNVVPLKGLTYLFVKATNDESNLWYTRLGYINFKTMNKLVKENVVRGLPSKIFENDHTCVAYKKRKQHKASWIKREFNNVRTPQQNGVAERKNRTLIEAVRTILAVGAGNRTNGIAGSKIHSDVGQEGKEKVSDQEYILLPVLNTSSYVHSSNEEVKSSPKDDAVK</sequence>
<feature type="compositionally biased region" description="Polar residues" evidence="1">
    <location>
        <begin position="240"/>
        <end position="250"/>
    </location>
</feature>
<protein>
    <submittedName>
        <fullName evidence="3">Ribonuclease H-like domain-containing protein</fullName>
    </submittedName>
</protein>
<organism evidence="3">
    <name type="scientific">Tanacetum cinerariifolium</name>
    <name type="common">Dalmatian daisy</name>
    <name type="synonym">Chrysanthemum cinerariifolium</name>
    <dbReference type="NCBI Taxonomy" id="118510"/>
    <lineage>
        <taxon>Eukaryota</taxon>
        <taxon>Viridiplantae</taxon>
        <taxon>Streptophyta</taxon>
        <taxon>Embryophyta</taxon>
        <taxon>Tracheophyta</taxon>
        <taxon>Spermatophyta</taxon>
        <taxon>Magnoliopsida</taxon>
        <taxon>eudicotyledons</taxon>
        <taxon>Gunneridae</taxon>
        <taxon>Pentapetalae</taxon>
        <taxon>asterids</taxon>
        <taxon>campanulids</taxon>
        <taxon>Asterales</taxon>
        <taxon>Asteraceae</taxon>
        <taxon>Asteroideae</taxon>
        <taxon>Anthemideae</taxon>
        <taxon>Anthemidinae</taxon>
        <taxon>Tanacetum</taxon>
    </lineage>
</organism>
<dbReference type="Pfam" id="PF13976">
    <property type="entry name" value="gag_pre-integrs"/>
    <property type="match status" value="1"/>
</dbReference>
<dbReference type="InterPro" id="IPR025724">
    <property type="entry name" value="GAG-pre-integrase_dom"/>
</dbReference>
<proteinExistence type="predicted"/>
<name>A0A699I8M2_TANCI</name>
<dbReference type="InterPro" id="IPR012337">
    <property type="entry name" value="RNaseH-like_sf"/>
</dbReference>
<feature type="region of interest" description="Disordered" evidence="1">
    <location>
        <begin position="233"/>
        <end position="255"/>
    </location>
</feature>
<evidence type="ECO:0000259" key="2">
    <source>
        <dbReference type="Pfam" id="PF13976"/>
    </source>
</evidence>
<dbReference type="InterPro" id="IPR036397">
    <property type="entry name" value="RNaseH_sf"/>
</dbReference>
<gene>
    <name evidence="3" type="ORF">Tci_479832</name>
</gene>
<reference evidence="3" key="1">
    <citation type="journal article" date="2019" name="Sci. Rep.">
        <title>Draft genome of Tanacetum cinerariifolium, the natural source of mosquito coil.</title>
        <authorList>
            <person name="Yamashiro T."/>
            <person name="Shiraishi A."/>
            <person name="Satake H."/>
            <person name="Nakayama K."/>
        </authorList>
    </citation>
    <scope>NUCLEOTIDE SEQUENCE</scope>
</reference>
<dbReference type="SUPFAM" id="SSF53098">
    <property type="entry name" value="Ribonuclease H-like"/>
    <property type="match status" value="1"/>
</dbReference>
<evidence type="ECO:0000256" key="1">
    <source>
        <dbReference type="SAM" id="MobiDB-lite"/>
    </source>
</evidence>
<feature type="domain" description="GAG-pre-integrase" evidence="2">
    <location>
        <begin position="362"/>
        <end position="435"/>
    </location>
</feature>